<keyword evidence="2" id="KW-1133">Transmembrane helix</keyword>
<evidence type="ECO:0000313" key="4">
    <source>
        <dbReference type="RefSeq" id="XP_010788406.1"/>
    </source>
</evidence>
<comment type="function">
    <text evidence="1">Accepts electrons from ETF and reduces ubiquinone.</text>
</comment>
<comment type="cofactor">
    <cofactor evidence="1">
        <name>FAD</name>
        <dbReference type="ChEBI" id="CHEBI:57692"/>
    </cofactor>
</comment>
<keyword evidence="1" id="KW-0479">Metal-binding</keyword>
<keyword evidence="1" id="KW-0560">Oxidoreductase</keyword>
<dbReference type="PROSITE" id="PS51257">
    <property type="entry name" value="PROKAR_LIPOPROTEIN"/>
    <property type="match status" value="1"/>
</dbReference>
<keyword evidence="2" id="KW-0812">Transmembrane</keyword>
<dbReference type="InterPro" id="IPR040156">
    <property type="entry name" value="ETF-QO"/>
</dbReference>
<dbReference type="Proteomes" id="UP000504611">
    <property type="component" value="Unplaced"/>
</dbReference>
<keyword evidence="1" id="KW-0411">Iron-sulfur</keyword>
<gene>
    <name evidence="4" type="primary">LOC104961766</name>
</gene>
<dbReference type="InterPro" id="IPR036188">
    <property type="entry name" value="FAD/NAD-bd_sf"/>
</dbReference>
<keyword evidence="1" id="KW-0285">Flavoprotein</keyword>
<keyword evidence="1" id="KW-0830">Ubiquinone</keyword>
<sequence>MDSIPKLTFPGGLLMGCSPGFMNVPKIKGTHTAMKSGMLAAEAIFPKITAENPESETLGLHVPEYAENLKNSWVWKELYAVRNIRPSFHNYFGLYGGMVYTGIFYWICRGKEPWTLKHAGE</sequence>
<dbReference type="GeneID" id="104961766"/>
<dbReference type="OrthoDB" id="437331at2759"/>
<dbReference type="RefSeq" id="XP_010788406.1">
    <property type="nucleotide sequence ID" value="XM_010790104.1"/>
</dbReference>
<dbReference type="Gene3D" id="3.50.50.60">
    <property type="entry name" value="FAD/NAD(P)-binding domain"/>
    <property type="match status" value="1"/>
</dbReference>
<dbReference type="SUPFAM" id="SSF51905">
    <property type="entry name" value="FAD/NAD(P)-binding domain"/>
    <property type="match status" value="1"/>
</dbReference>
<keyword evidence="2" id="KW-0472">Membrane</keyword>
<comment type="catalytic activity">
    <reaction evidence="1">
        <text>a ubiquinone + reduced [electron-transfer flavoprotein] = a ubiquinol + oxidized [electron-transfer flavoprotein] + H(+)</text>
        <dbReference type="Rhea" id="RHEA:24052"/>
        <dbReference type="Rhea" id="RHEA-COMP:9565"/>
        <dbReference type="Rhea" id="RHEA-COMP:9566"/>
        <dbReference type="Rhea" id="RHEA-COMP:10685"/>
        <dbReference type="Rhea" id="RHEA-COMP:10686"/>
        <dbReference type="ChEBI" id="CHEBI:15378"/>
        <dbReference type="ChEBI" id="CHEBI:16389"/>
        <dbReference type="ChEBI" id="CHEBI:17976"/>
        <dbReference type="ChEBI" id="CHEBI:57692"/>
        <dbReference type="ChEBI" id="CHEBI:58307"/>
        <dbReference type="EC" id="1.5.5.1"/>
    </reaction>
</comment>
<dbReference type="PANTHER" id="PTHR10617">
    <property type="entry name" value="ELECTRON TRANSFER FLAVOPROTEIN-UBIQUINONE OXIDOREDUCTASE"/>
    <property type="match status" value="1"/>
</dbReference>
<organism evidence="3 4">
    <name type="scientific">Notothenia coriiceps</name>
    <name type="common">black rockcod</name>
    <dbReference type="NCBI Taxonomy" id="8208"/>
    <lineage>
        <taxon>Eukaryota</taxon>
        <taxon>Metazoa</taxon>
        <taxon>Chordata</taxon>
        <taxon>Craniata</taxon>
        <taxon>Vertebrata</taxon>
        <taxon>Euteleostomi</taxon>
        <taxon>Actinopterygii</taxon>
        <taxon>Neopterygii</taxon>
        <taxon>Teleostei</taxon>
        <taxon>Neoteleostei</taxon>
        <taxon>Acanthomorphata</taxon>
        <taxon>Eupercaria</taxon>
        <taxon>Perciformes</taxon>
        <taxon>Notothenioidei</taxon>
        <taxon>Nototheniidae</taxon>
        <taxon>Notothenia</taxon>
    </lineage>
</organism>
<dbReference type="GO" id="GO:0051539">
    <property type="term" value="F:4 iron, 4 sulfur cluster binding"/>
    <property type="evidence" value="ECO:0007669"/>
    <property type="project" value="UniProtKB-UniRule"/>
</dbReference>
<keyword evidence="1" id="KW-0813">Transport</keyword>
<feature type="transmembrane region" description="Helical" evidence="2">
    <location>
        <begin position="88"/>
        <end position="108"/>
    </location>
</feature>
<dbReference type="GO" id="GO:0005743">
    <property type="term" value="C:mitochondrial inner membrane"/>
    <property type="evidence" value="ECO:0007669"/>
    <property type="project" value="TreeGrafter"/>
</dbReference>
<dbReference type="PANTHER" id="PTHR10617:SF107">
    <property type="entry name" value="ELECTRON TRANSFER FLAVOPROTEIN-UBIQUINONE OXIDOREDUCTASE, MITOCHONDRIAL"/>
    <property type="match status" value="1"/>
</dbReference>
<reference evidence="4" key="1">
    <citation type="submission" date="2025-08" db="UniProtKB">
        <authorList>
            <consortium name="RefSeq"/>
        </authorList>
    </citation>
    <scope>IDENTIFICATION</scope>
    <source>
        <tissue evidence="4">Muscle</tissue>
    </source>
</reference>
<dbReference type="GO" id="GO:0004174">
    <property type="term" value="F:electron-transferring-flavoprotein dehydrogenase activity"/>
    <property type="evidence" value="ECO:0007669"/>
    <property type="project" value="UniProtKB-UniRule"/>
</dbReference>
<dbReference type="EC" id="1.5.5.1" evidence="1"/>
<proteinExistence type="predicted"/>
<evidence type="ECO:0000256" key="1">
    <source>
        <dbReference type="RuleBase" id="RU366068"/>
    </source>
</evidence>
<dbReference type="KEGG" id="ncc:104961766"/>
<dbReference type="AlphaFoldDB" id="A0A6I9PSP7"/>
<name>A0A6I9PSP7_9TELE</name>
<evidence type="ECO:0000256" key="2">
    <source>
        <dbReference type="SAM" id="Phobius"/>
    </source>
</evidence>
<accession>A0A6I9PSP7</accession>
<keyword evidence="3" id="KW-1185">Reference proteome</keyword>
<keyword evidence="1" id="KW-0249">Electron transport</keyword>
<protein>
    <recommendedName>
        <fullName evidence="1">Electron transfer flavoprotein-ubiquinone oxidoreductase</fullName>
        <shortName evidence="1">ETF-QO</shortName>
        <ecNumber evidence="1">1.5.5.1</ecNumber>
    </recommendedName>
</protein>
<keyword evidence="1" id="KW-0274">FAD</keyword>
<evidence type="ECO:0000313" key="3">
    <source>
        <dbReference type="Proteomes" id="UP000504611"/>
    </source>
</evidence>
<keyword evidence="1" id="KW-0408">Iron</keyword>
<dbReference type="Gene3D" id="3.30.9.90">
    <property type="match status" value="1"/>
</dbReference>
<dbReference type="GO" id="GO:0046872">
    <property type="term" value="F:metal ion binding"/>
    <property type="evidence" value="ECO:0007669"/>
    <property type="project" value="UniProtKB-KW"/>
</dbReference>
<comment type="cofactor">
    <cofactor evidence="1">
        <name>[4Fe-4S] cluster</name>
        <dbReference type="ChEBI" id="CHEBI:49883"/>
    </cofactor>
    <text evidence="1">Binds 1 [4Fe-4S] cluster.</text>
</comment>